<reference evidence="2" key="1">
    <citation type="journal article" date="2020" name="Nature">
        <title>Giant virus diversity and host interactions through global metagenomics.</title>
        <authorList>
            <person name="Schulz F."/>
            <person name="Roux S."/>
            <person name="Paez-Espino D."/>
            <person name="Jungbluth S."/>
            <person name="Walsh D.A."/>
            <person name="Denef V.J."/>
            <person name="McMahon K.D."/>
            <person name="Konstantinidis K.T."/>
            <person name="Eloe-Fadrosh E.A."/>
            <person name="Kyrpides N.C."/>
            <person name="Woyke T."/>
        </authorList>
    </citation>
    <scope>NUCLEOTIDE SEQUENCE</scope>
    <source>
        <strain evidence="2">GVMAG-S-3300012000-53</strain>
    </source>
</reference>
<keyword evidence="1" id="KW-0812">Transmembrane</keyword>
<dbReference type="InterPro" id="IPR008979">
    <property type="entry name" value="Galactose-bd-like_sf"/>
</dbReference>
<dbReference type="SUPFAM" id="SSF49785">
    <property type="entry name" value="Galactose-binding domain-like"/>
    <property type="match status" value="1"/>
</dbReference>
<feature type="transmembrane region" description="Helical" evidence="1">
    <location>
        <begin position="362"/>
        <end position="381"/>
    </location>
</feature>
<name>A0A6C0KJP0_9ZZZZ</name>
<proteinExistence type="predicted"/>
<keyword evidence="1" id="KW-0472">Membrane</keyword>
<sequence>MNSIQVIPPPDSFTSNTIYINNLNDADKSFQNGMYLATSSSYFDASHNAFNAFDGSSNTFWQCGDISGNLNNENIRYTRPAFNGLVPSSFVGGGNDTLFWTTFVGNEKYYGEWIQIQLPYSVYLAEYSITSANFPRKFTFLGSNDGLTWVLLDKQSLTSSPSADSNIKYVSKSIIKYSYFRLVISQLFQGTTATITELNIKGNNNLLLNIKPTESFSNMNYQFYNENKISSTEYISSFNMPCGSCGGYKPYSSYEVLSVNKLIENFDDHGFVAGNVGNTQITQIQPLNQIINDTRQLNTKVNQNMNTITGNLVSYNVLKSVLMSSEYDYSGNRLLYLNDEKPKTVDALQSDVNEYAIQEKNVFIIGSISMAILVLGSIMFLRN</sequence>
<dbReference type="EMBL" id="MN740886">
    <property type="protein sequence ID" value="QHU16538.1"/>
    <property type="molecule type" value="Genomic_DNA"/>
</dbReference>
<accession>A0A6C0KJP0</accession>
<dbReference type="AlphaFoldDB" id="A0A6C0KJP0"/>
<protein>
    <recommendedName>
        <fullName evidence="3">F5/8 type C domain-containing protein</fullName>
    </recommendedName>
</protein>
<evidence type="ECO:0000313" key="2">
    <source>
        <dbReference type="EMBL" id="QHU16538.1"/>
    </source>
</evidence>
<dbReference type="Gene3D" id="2.60.120.260">
    <property type="entry name" value="Galactose-binding domain-like"/>
    <property type="match status" value="1"/>
</dbReference>
<evidence type="ECO:0000256" key="1">
    <source>
        <dbReference type="SAM" id="Phobius"/>
    </source>
</evidence>
<organism evidence="2">
    <name type="scientific">viral metagenome</name>
    <dbReference type="NCBI Taxonomy" id="1070528"/>
    <lineage>
        <taxon>unclassified sequences</taxon>
        <taxon>metagenomes</taxon>
        <taxon>organismal metagenomes</taxon>
    </lineage>
</organism>
<evidence type="ECO:0008006" key="3">
    <source>
        <dbReference type="Google" id="ProtNLM"/>
    </source>
</evidence>
<keyword evidence="1" id="KW-1133">Transmembrane helix</keyword>